<feature type="region of interest" description="Disordered" evidence="1">
    <location>
        <begin position="113"/>
        <end position="134"/>
    </location>
</feature>
<dbReference type="InParanoid" id="A0A369J9M7"/>
<feature type="compositionally biased region" description="Low complexity" evidence="1">
    <location>
        <begin position="113"/>
        <end position="122"/>
    </location>
</feature>
<evidence type="ECO:0000313" key="2">
    <source>
        <dbReference type="EMBL" id="RDB15566.1"/>
    </source>
</evidence>
<dbReference type="Proteomes" id="UP000076154">
    <property type="component" value="Unassembled WGS sequence"/>
</dbReference>
<comment type="caution">
    <text evidence="2">The sequence shown here is derived from an EMBL/GenBank/DDBJ whole genome shotgun (WGS) entry which is preliminary data.</text>
</comment>
<protein>
    <submittedName>
        <fullName evidence="2">Uncharacterized protein</fullName>
    </submittedName>
</protein>
<dbReference type="AlphaFoldDB" id="A0A369J9M7"/>
<accession>A0A369J9M7</accession>
<evidence type="ECO:0000313" key="3">
    <source>
        <dbReference type="Proteomes" id="UP000076154"/>
    </source>
</evidence>
<name>A0A369J9M7_HYPMA</name>
<sequence length="207" mass="22155">MSRTPCPSITQYPVLASSLYLHFLQRARTNPSASSGHCSPATKLPFLLSFSSFNHTGLSALSLTRTALDTHPPIRDFTKRSLSTQRDRPAVPWVTSAWTPPFRGPRDCTFPSASPHLPSLAPTHTKLNPHSPQVDDLTCPISRASAGESSVHRPLIPSAFITFPSTTPLDALPSSHTLTASQSTEPGPTCHTTCVFLAGVSSSSSLL</sequence>
<organism evidence="2 3">
    <name type="scientific">Hypsizygus marmoreus</name>
    <name type="common">White beech mushroom</name>
    <name type="synonym">Agaricus marmoreus</name>
    <dbReference type="NCBI Taxonomy" id="39966"/>
    <lineage>
        <taxon>Eukaryota</taxon>
        <taxon>Fungi</taxon>
        <taxon>Dikarya</taxon>
        <taxon>Basidiomycota</taxon>
        <taxon>Agaricomycotina</taxon>
        <taxon>Agaricomycetes</taxon>
        <taxon>Agaricomycetidae</taxon>
        <taxon>Agaricales</taxon>
        <taxon>Tricholomatineae</taxon>
        <taxon>Lyophyllaceae</taxon>
        <taxon>Hypsizygus</taxon>
    </lineage>
</organism>
<dbReference type="EMBL" id="LUEZ02000155">
    <property type="protein sequence ID" value="RDB15566.1"/>
    <property type="molecule type" value="Genomic_DNA"/>
</dbReference>
<reference evidence="2" key="1">
    <citation type="submission" date="2018-04" db="EMBL/GenBank/DDBJ databases">
        <title>Whole genome sequencing of Hypsizygus marmoreus.</title>
        <authorList>
            <person name="Choi I.-G."/>
            <person name="Min B."/>
            <person name="Kim J.-G."/>
            <person name="Kim S."/>
            <person name="Oh Y.-L."/>
            <person name="Kong W.-S."/>
            <person name="Park H."/>
            <person name="Jeong J."/>
            <person name="Song E.-S."/>
        </authorList>
    </citation>
    <scope>NUCLEOTIDE SEQUENCE [LARGE SCALE GENOMIC DNA]</scope>
    <source>
        <strain evidence="2">51987-8</strain>
    </source>
</reference>
<keyword evidence="3" id="KW-1185">Reference proteome</keyword>
<gene>
    <name evidence="2" type="ORF">Hypma_004133</name>
</gene>
<proteinExistence type="predicted"/>
<evidence type="ECO:0000256" key="1">
    <source>
        <dbReference type="SAM" id="MobiDB-lite"/>
    </source>
</evidence>